<protein>
    <submittedName>
        <fullName evidence="1">Uncharacterized protein</fullName>
    </submittedName>
</protein>
<sequence>MNFITIVLLTIAFSWSINDYIIIDTIQFKVVKKGNSDRKYIWLHGDEQTAKMALEYHINRYGGTAFFIVNNLRDVEFYGGLIDPNRIFSSYGSKRNIHKYNPHWSAIKKKQLLDGLNKDRSSFLKAIFPSNGELLIALHNNYKGYNVYKEVGISDSISIKKDQNPRDFYLCTNREDFELLAKSPFNVVLQENSPKKDNGSLSWAAINNKVRYINIETRLGWLSMQKRML</sequence>
<accession>A0A382C9N0</accession>
<dbReference type="EMBL" id="UINC01033312">
    <property type="protein sequence ID" value="SVB22391.1"/>
    <property type="molecule type" value="Genomic_DNA"/>
</dbReference>
<dbReference type="AlphaFoldDB" id="A0A382C9N0"/>
<name>A0A382C9N0_9ZZZZ</name>
<reference evidence="1" key="1">
    <citation type="submission" date="2018-05" db="EMBL/GenBank/DDBJ databases">
        <authorList>
            <person name="Lanie J.A."/>
            <person name="Ng W.-L."/>
            <person name="Kazmierczak K.M."/>
            <person name="Andrzejewski T.M."/>
            <person name="Davidsen T.M."/>
            <person name="Wayne K.J."/>
            <person name="Tettelin H."/>
            <person name="Glass J.I."/>
            <person name="Rusch D."/>
            <person name="Podicherti R."/>
            <person name="Tsui H.-C.T."/>
            <person name="Winkler M.E."/>
        </authorList>
    </citation>
    <scope>NUCLEOTIDE SEQUENCE</scope>
</reference>
<evidence type="ECO:0000313" key="1">
    <source>
        <dbReference type="EMBL" id="SVB22391.1"/>
    </source>
</evidence>
<feature type="non-terminal residue" evidence="1">
    <location>
        <position position="229"/>
    </location>
</feature>
<gene>
    <name evidence="1" type="ORF">METZ01_LOCUS175245</name>
</gene>
<proteinExistence type="predicted"/>
<organism evidence="1">
    <name type="scientific">marine metagenome</name>
    <dbReference type="NCBI Taxonomy" id="408172"/>
    <lineage>
        <taxon>unclassified sequences</taxon>
        <taxon>metagenomes</taxon>
        <taxon>ecological metagenomes</taxon>
    </lineage>
</organism>